<feature type="compositionally biased region" description="Basic and acidic residues" evidence="1">
    <location>
        <begin position="75"/>
        <end position="84"/>
    </location>
</feature>
<reference evidence="2" key="1">
    <citation type="submission" date="2020-03" db="EMBL/GenBank/DDBJ databases">
        <title>A high-quality chromosome-level genome assembly of a woody plant with both climbing and erect habits, Rhamnella rubrinervis.</title>
        <authorList>
            <person name="Lu Z."/>
            <person name="Yang Y."/>
            <person name="Zhu X."/>
            <person name="Sun Y."/>
        </authorList>
    </citation>
    <scope>NUCLEOTIDE SEQUENCE</scope>
    <source>
        <strain evidence="2">BYM</strain>
        <tissue evidence="2">Leaf</tissue>
    </source>
</reference>
<name>A0A8K0H2K7_9ROSA</name>
<proteinExistence type="predicted"/>
<feature type="region of interest" description="Disordered" evidence="1">
    <location>
        <begin position="72"/>
        <end position="101"/>
    </location>
</feature>
<dbReference type="AlphaFoldDB" id="A0A8K0H2K7"/>
<evidence type="ECO:0000313" key="3">
    <source>
        <dbReference type="Proteomes" id="UP000796880"/>
    </source>
</evidence>
<evidence type="ECO:0000256" key="1">
    <source>
        <dbReference type="SAM" id="MobiDB-lite"/>
    </source>
</evidence>
<dbReference type="Proteomes" id="UP000796880">
    <property type="component" value="Unassembled WGS sequence"/>
</dbReference>
<gene>
    <name evidence="2" type="ORF">FNV43_RR14097</name>
</gene>
<dbReference type="EMBL" id="VOIH02000006">
    <property type="protein sequence ID" value="KAF3444405.1"/>
    <property type="molecule type" value="Genomic_DNA"/>
</dbReference>
<evidence type="ECO:0000313" key="2">
    <source>
        <dbReference type="EMBL" id="KAF3444405.1"/>
    </source>
</evidence>
<comment type="caution">
    <text evidence="2">The sequence shown here is derived from an EMBL/GenBank/DDBJ whole genome shotgun (WGS) entry which is preliminary data.</text>
</comment>
<keyword evidence="3" id="KW-1185">Reference proteome</keyword>
<feature type="compositionally biased region" description="Basic and acidic residues" evidence="1">
    <location>
        <begin position="26"/>
        <end position="38"/>
    </location>
</feature>
<organism evidence="2 3">
    <name type="scientific">Rhamnella rubrinervis</name>
    <dbReference type="NCBI Taxonomy" id="2594499"/>
    <lineage>
        <taxon>Eukaryota</taxon>
        <taxon>Viridiplantae</taxon>
        <taxon>Streptophyta</taxon>
        <taxon>Embryophyta</taxon>
        <taxon>Tracheophyta</taxon>
        <taxon>Spermatophyta</taxon>
        <taxon>Magnoliopsida</taxon>
        <taxon>eudicotyledons</taxon>
        <taxon>Gunneridae</taxon>
        <taxon>Pentapetalae</taxon>
        <taxon>rosids</taxon>
        <taxon>fabids</taxon>
        <taxon>Rosales</taxon>
        <taxon>Rhamnaceae</taxon>
        <taxon>rhamnoid group</taxon>
        <taxon>Rhamneae</taxon>
        <taxon>Rhamnella</taxon>
    </lineage>
</organism>
<sequence>MTPVPLSPSPTSVTSEGTMKQGVNESEDKIIDDRDKDIPNGIDSNTWFGLLSSPRIINAVIFTAMTIILSADAETSEKKSEKKISQKGPVQPEKLQKQEEEEKLLQKVIQRAKELRDEGLKLP</sequence>
<feature type="region of interest" description="Disordered" evidence="1">
    <location>
        <begin position="1"/>
        <end position="38"/>
    </location>
</feature>
<protein>
    <submittedName>
        <fullName evidence="2">Uncharacterized protein</fullName>
    </submittedName>
</protein>
<accession>A0A8K0H2K7</accession>